<dbReference type="InterPro" id="IPR000673">
    <property type="entry name" value="Sig_transdc_resp-reg_Me-estase"/>
</dbReference>
<dbReference type="InterPro" id="IPR003594">
    <property type="entry name" value="HATPase_dom"/>
</dbReference>
<evidence type="ECO:0000256" key="6">
    <source>
        <dbReference type="PROSITE-ProRule" id="PRU00050"/>
    </source>
</evidence>
<accession>A0A5C8IZI6</accession>
<keyword evidence="5" id="KW-0949">S-adenosyl-L-methionine</keyword>
<dbReference type="GO" id="GO:0000155">
    <property type="term" value="F:phosphorelay sensor kinase activity"/>
    <property type="evidence" value="ECO:0007669"/>
    <property type="project" value="InterPro"/>
</dbReference>
<dbReference type="GO" id="GO:0008984">
    <property type="term" value="F:protein-glutamate methylesterase activity"/>
    <property type="evidence" value="ECO:0007669"/>
    <property type="project" value="InterPro"/>
</dbReference>
<dbReference type="GO" id="GO:0016020">
    <property type="term" value="C:membrane"/>
    <property type="evidence" value="ECO:0007669"/>
    <property type="project" value="InterPro"/>
</dbReference>
<keyword evidence="7" id="KW-0175">Coiled coil</keyword>
<feature type="domain" description="PAC" evidence="10">
    <location>
        <begin position="1053"/>
        <end position="1106"/>
    </location>
</feature>
<dbReference type="GO" id="GO:0005737">
    <property type="term" value="C:cytoplasm"/>
    <property type="evidence" value="ECO:0007669"/>
    <property type="project" value="InterPro"/>
</dbReference>
<dbReference type="SMART" id="SM00387">
    <property type="entry name" value="HATPase_c"/>
    <property type="match status" value="1"/>
</dbReference>
<dbReference type="InterPro" id="IPR000014">
    <property type="entry name" value="PAS"/>
</dbReference>
<dbReference type="SUPFAM" id="SSF55874">
    <property type="entry name" value="ATPase domain of HSP90 chaperone/DNA topoisomerase II/histidine kinase"/>
    <property type="match status" value="1"/>
</dbReference>
<dbReference type="InterPro" id="IPR005467">
    <property type="entry name" value="His_kinase_dom"/>
</dbReference>
<gene>
    <name evidence="13" type="ORF">FVR03_21210</name>
</gene>
<dbReference type="PROSITE" id="PS50109">
    <property type="entry name" value="HIS_KIN"/>
    <property type="match status" value="1"/>
</dbReference>
<dbReference type="Pfam" id="PF03705">
    <property type="entry name" value="CheR_N"/>
    <property type="match status" value="1"/>
</dbReference>
<dbReference type="EC" id="2.1.1.80" evidence="2"/>
<dbReference type="Pfam" id="PF08447">
    <property type="entry name" value="PAS_3"/>
    <property type="match status" value="1"/>
</dbReference>
<reference evidence="13 14" key="1">
    <citation type="submission" date="2019-08" db="EMBL/GenBank/DDBJ databases">
        <authorList>
            <person name="Shi S."/>
        </authorList>
    </citation>
    <scope>NUCLEOTIDE SEQUENCE [LARGE SCALE GENOMIC DNA]</scope>
    <source>
        <strain evidence="13 14">GY10130</strain>
    </source>
</reference>
<dbReference type="PRINTS" id="PR00996">
    <property type="entry name" value="CHERMTFRASE"/>
</dbReference>
<dbReference type="RefSeq" id="WP_147923779.1">
    <property type="nucleotide sequence ID" value="NZ_VRTY01000118.1"/>
</dbReference>
<dbReference type="InterPro" id="IPR013655">
    <property type="entry name" value="PAS_fold_3"/>
</dbReference>
<dbReference type="GO" id="GO:0046983">
    <property type="term" value="F:protein dimerization activity"/>
    <property type="evidence" value="ECO:0007669"/>
    <property type="project" value="InterPro"/>
</dbReference>
<dbReference type="InterPro" id="IPR035965">
    <property type="entry name" value="PAS-like_dom_sf"/>
</dbReference>
<keyword evidence="3" id="KW-0489">Methyltransferase</keyword>
<name>A0A5C8IZI6_9BACT</name>
<dbReference type="Gene3D" id="1.10.155.10">
    <property type="entry name" value="Chemotaxis receptor methyltransferase CheR, N-terminal domain"/>
    <property type="match status" value="1"/>
</dbReference>
<evidence type="ECO:0000256" key="3">
    <source>
        <dbReference type="ARBA" id="ARBA00022603"/>
    </source>
</evidence>
<evidence type="ECO:0000259" key="8">
    <source>
        <dbReference type="PROSITE" id="PS50109"/>
    </source>
</evidence>
<feature type="domain" description="CheB-type methylesterase" evidence="11">
    <location>
        <begin position="21"/>
        <end position="208"/>
    </location>
</feature>
<dbReference type="GO" id="GO:0008983">
    <property type="term" value="F:protein-glutamate O-methyltransferase activity"/>
    <property type="evidence" value="ECO:0007669"/>
    <property type="project" value="UniProtKB-EC"/>
</dbReference>
<dbReference type="Pfam" id="PF08448">
    <property type="entry name" value="PAS_4"/>
    <property type="match status" value="1"/>
</dbReference>
<feature type="domain" description="CheR-type methyltransferase" evidence="12">
    <location>
        <begin position="222"/>
        <end position="483"/>
    </location>
</feature>
<dbReference type="Gene3D" id="3.30.565.10">
    <property type="entry name" value="Histidine kinase-like ATPase, C-terminal domain"/>
    <property type="match status" value="1"/>
</dbReference>
<feature type="active site" evidence="6">
    <location>
        <position position="59"/>
    </location>
</feature>
<sequence length="1318" mass="150151">MTKADRTDSEGCEKVNAMKKASNELYVIGIGASAGGLQALGALFSHVPYDSVAYIIVQHLSAEHRSFLKELLKPHSVLEILEAQPNMLVEPNKVYVIPNNKELTIENNFLQLNDKALQDRSKTIDVFFKSLAKDKEHRAIGIILSGTGTDGTEGAVAIKKAGGMVMVQKPASAKFDGMPRNAINTGYADFILEPALMPNEIFNYIKVSPIVKEVTDLVNYETKSSFFMILDMIRNRSGIDFSNYKRPTIIRRISRRMATCEVSSLTDYLDYLHLHPKEIEVLGKEFLIGVTRFFRDEEAYEIIAQEVIPALVDKKSRSEQLRIWVAGCSTGEEAYSLAILIREFMDKVKKELEVKIFASDIDRDALEYAGKGLYQKKTIQGMSEERLQKNFVKEEGKYRICQRVRRMVIFAPHNVTKDPPFSKIDMVSCRNMLIYLNPLLQKKVIEKFQYALLMGGYLFLGSSESLSDLKSFIEVNKKWKIFRNTEPARSLGMENFASNSLSQRSVSKTIPGITRDLTSRQLMQQNFSELLNETILNEYGVAAVYVDEQYEILHGVGRIKNYLYLPEQNFTFNLLKLVPHDLASNLSTLLRKAARDNQKVAANGIPIRNDNAIRYINIVINPYLQDSRLNQKALLVLFSDSKPEPAFVLRHQGQAFLDSPEEARVQELETELQHTKEDLQAVVEELETSNEELQSTKEELQSTNEELQSLNEELHTINTEHHDKIKALMELDDDLNNYFRSTDIGQIFVDRKLIIRKYTPAAARLINLIESDIGRSISQIPDNLQYNSLIEDIKTVILKTSTIEKEVQDKQGLWYQMRILPYITQDRKIDGAIIIFIHINELKNLQLMQSGIIDSSPNAIIALKAIRNHYDDIMDFRLTVANLKVQELFGMSEKLLLDSTILKVWPNSINQGLLDHLAQVVEEKSPLELEQQLQLNGNLFWLHIVAVKFGDGLVLTLHNITERKLYEQELKEQQKINLENADRSRTLLETVPHITWTNKPGGENISLNEAWYNYTGLSVEESAGWGWSKAIHPDDLKVYLKKYEKALEFGKVLDVHARLLRGSDKKYRTHLLKNVPIMGDDGKVELWIGTATDIQDYKDAEEANIHLRLSQHREILKAMLQAQESERKNISEALHNGLGQTLYATKLNLDQLKPQAKQEQQILSKIDNLLKESIKATRDISFILNPSVLIDFGLQDALKEIISRISSPKLKIRLKVSGFEQRLEPFVELSIFRIVQELMNNIIRHAQATKASVDLQCEQNRITLLVQDNGIGFEKAELITMKGIGLRSIQHRLELLEGTIEIDSEASTGSLIKITCKI</sequence>
<dbReference type="PROSITE" id="PS50122">
    <property type="entry name" value="CHEB"/>
    <property type="match status" value="1"/>
</dbReference>
<dbReference type="Proteomes" id="UP000321926">
    <property type="component" value="Unassembled WGS sequence"/>
</dbReference>
<dbReference type="SUPFAM" id="SSF53335">
    <property type="entry name" value="S-adenosyl-L-methionine-dependent methyltransferases"/>
    <property type="match status" value="1"/>
</dbReference>
<dbReference type="InterPro" id="IPR000780">
    <property type="entry name" value="CheR_MeTrfase"/>
</dbReference>
<evidence type="ECO:0000256" key="7">
    <source>
        <dbReference type="SAM" id="Coils"/>
    </source>
</evidence>
<dbReference type="InterPro" id="IPR000700">
    <property type="entry name" value="PAS-assoc_C"/>
</dbReference>
<evidence type="ECO:0000259" key="12">
    <source>
        <dbReference type="PROSITE" id="PS50123"/>
    </source>
</evidence>
<dbReference type="PROSITE" id="PS50112">
    <property type="entry name" value="PAS"/>
    <property type="match status" value="1"/>
</dbReference>
<dbReference type="InterPro" id="IPR036890">
    <property type="entry name" value="HATPase_C_sf"/>
</dbReference>
<evidence type="ECO:0000256" key="1">
    <source>
        <dbReference type="ARBA" id="ARBA00001541"/>
    </source>
</evidence>
<dbReference type="Pfam" id="PF01739">
    <property type="entry name" value="CheR"/>
    <property type="match status" value="1"/>
</dbReference>
<dbReference type="InterPro" id="IPR022642">
    <property type="entry name" value="CheR_C"/>
</dbReference>
<dbReference type="SUPFAM" id="SSF47757">
    <property type="entry name" value="Chemotaxis receptor methyltransferase CheR, N-terminal domain"/>
    <property type="match status" value="1"/>
</dbReference>
<dbReference type="GO" id="GO:0006935">
    <property type="term" value="P:chemotaxis"/>
    <property type="evidence" value="ECO:0007669"/>
    <property type="project" value="UniProtKB-UniRule"/>
</dbReference>
<dbReference type="InterPro" id="IPR013656">
    <property type="entry name" value="PAS_4"/>
</dbReference>
<evidence type="ECO:0000256" key="5">
    <source>
        <dbReference type="ARBA" id="ARBA00022691"/>
    </source>
</evidence>
<dbReference type="Pfam" id="PF01339">
    <property type="entry name" value="CheB_methylest"/>
    <property type="match status" value="1"/>
</dbReference>
<dbReference type="EMBL" id="VRTY01000118">
    <property type="protein sequence ID" value="TXK27244.1"/>
    <property type="molecule type" value="Genomic_DNA"/>
</dbReference>
<feature type="domain" description="PAS" evidence="9">
    <location>
        <begin position="980"/>
        <end position="1050"/>
    </location>
</feature>
<keyword evidence="6" id="KW-0378">Hydrolase</keyword>
<dbReference type="GO" id="GO:0000156">
    <property type="term" value="F:phosphorelay response regulator activity"/>
    <property type="evidence" value="ECO:0007669"/>
    <property type="project" value="InterPro"/>
</dbReference>
<feature type="domain" description="Histidine kinase" evidence="8">
    <location>
        <begin position="1129"/>
        <end position="1318"/>
    </location>
</feature>
<dbReference type="PANTHER" id="PTHR24422">
    <property type="entry name" value="CHEMOTAXIS PROTEIN METHYLTRANSFERASE"/>
    <property type="match status" value="1"/>
</dbReference>
<dbReference type="CDD" id="cd16434">
    <property type="entry name" value="CheB-CheR_fusion"/>
    <property type="match status" value="1"/>
</dbReference>
<dbReference type="InterPro" id="IPR011712">
    <property type="entry name" value="Sig_transdc_His_kin_sub3_dim/P"/>
</dbReference>
<keyword evidence="6" id="KW-0145">Chemotaxis</keyword>
<protein>
    <recommendedName>
        <fullName evidence="2">protein-glutamate O-methyltransferase</fullName>
        <ecNumber evidence="2">2.1.1.80</ecNumber>
    </recommendedName>
</protein>
<evidence type="ECO:0000313" key="13">
    <source>
        <dbReference type="EMBL" id="TXK27244.1"/>
    </source>
</evidence>
<dbReference type="InterPro" id="IPR035909">
    <property type="entry name" value="CheB_C"/>
</dbReference>
<dbReference type="CDD" id="cd00130">
    <property type="entry name" value="PAS"/>
    <property type="match status" value="1"/>
</dbReference>
<dbReference type="InterPro" id="IPR050903">
    <property type="entry name" value="Bact_Chemotaxis_MeTrfase"/>
</dbReference>
<dbReference type="Gene3D" id="1.20.5.1930">
    <property type="match status" value="1"/>
</dbReference>
<dbReference type="Gene3D" id="3.30.450.20">
    <property type="entry name" value="PAS domain"/>
    <property type="match status" value="3"/>
</dbReference>
<comment type="catalytic activity">
    <reaction evidence="1">
        <text>L-glutamyl-[protein] + S-adenosyl-L-methionine = [protein]-L-glutamate 5-O-methyl ester + S-adenosyl-L-homocysteine</text>
        <dbReference type="Rhea" id="RHEA:24452"/>
        <dbReference type="Rhea" id="RHEA-COMP:10208"/>
        <dbReference type="Rhea" id="RHEA-COMP:10311"/>
        <dbReference type="ChEBI" id="CHEBI:29973"/>
        <dbReference type="ChEBI" id="CHEBI:57856"/>
        <dbReference type="ChEBI" id="CHEBI:59789"/>
        <dbReference type="ChEBI" id="CHEBI:82795"/>
        <dbReference type="EC" id="2.1.1.80"/>
    </reaction>
</comment>
<dbReference type="SUPFAM" id="SSF52738">
    <property type="entry name" value="Methylesterase CheB, C-terminal domain"/>
    <property type="match status" value="1"/>
</dbReference>
<proteinExistence type="predicted"/>
<evidence type="ECO:0000259" key="11">
    <source>
        <dbReference type="PROSITE" id="PS50122"/>
    </source>
</evidence>
<evidence type="ECO:0000256" key="2">
    <source>
        <dbReference type="ARBA" id="ARBA00012534"/>
    </source>
</evidence>
<dbReference type="InterPro" id="IPR029063">
    <property type="entry name" value="SAM-dependent_MTases_sf"/>
</dbReference>
<dbReference type="GO" id="GO:0032259">
    <property type="term" value="P:methylation"/>
    <property type="evidence" value="ECO:0007669"/>
    <property type="project" value="UniProtKB-KW"/>
</dbReference>
<feature type="coiled-coil region" evidence="7">
    <location>
        <begin position="665"/>
        <end position="720"/>
    </location>
</feature>
<feature type="active site" evidence="6">
    <location>
        <position position="33"/>
    </location>
</feature>
<keyword evidence="14" id="KW-1185">Reference proteome</keyword>
<dbReference type="PROSITE" id="PS50123">
    <property type="entry name" value="CHER"/>
    <property type="match status" value="1"/>
</dbReference>
<comment type="caution">
    <text evidence="13">The sequence shown here is derived from an EMBL/GenBank/DDBJ whole genome shotgun (WGS) entry which is preliminary data.</text>
</comment>
<dbReference type="Gene3D" id="3.40.50.180">
    <property type="entry name" value="Methylesterase CheB, C-terminal domain"/>
    <property type="match status" value="1"/>
</dbReference>
<dbReference type="NCBIfam" id="TIGR00229">
    <property type="entry name" value="sensory_box"/>
    <property type="match status" value="1"/>
</dbReference>
<dbReference type="SUPFAM" id="SSF55785">
    <property type="entry name" value="PYP-like sensor domain (PAS domain)"/>
    <property type="match status" value="3"/>
</dbReference>
<dbReference type="PROSITE" id="PS50113">
    <property type="entry name" value="PAC"/>
    <property type="match status" value="1"/>
</dbReference>
<evidence type="ECO:0000256" key="4">
    <source>
        <dbReference type="ARBA" id="ARBA00022679"/>
    </source>
</evidence>
<dbReference type="OrthoDB" id="9816309at2"/>
<dbReference type="Pfam" id="PF13596">
    <property type="entry name" value="PAS_10"/>
    <property type="match status" value="1"/>
</dbReference>
<dbReference type="InterPro" id="IPR036804">
    <property type="entry name" value="CheR_N_sf"/>
</dbReference>
<dbReference type="SMART" id="SM00091">
    <property type="entry name" value="PAS"/>
    <property type="match status" value="3"/>
</dbReference>
<evidence type="ECO:0000259" key="10">
    <source>
        <dbReference type="PROSITE" id="PS50113"/>
    </source>
</evidence>
<organism evidence="13 14">
    <name type="scientific">Pontibacter qinzhouensis</name>
    <dbReference type="NCBI Taxonomy" id="2603253"/>
    <lineage>
        <taxon>Bacteria</taxon>
        <taxon>Pseudomonadati</taxon>
        <taxon>Bacteroidota</taxon>
        <taxon>Cytophagia</taxon>
        <taxon>Cytophagales</taxon>
        <taxon>Hymenobacteraceae</taxon>
        <taxon>Pontibacter</taxon>
    </lineage>
</organism>
<dbReference type="SMART" id="SM00138">
    <property type="entry name" value="MeTrc"/>
    <property type="match status" value="1"/>
</dbReference>
<dbReference type="InterPro" id="IPR022641">
    <property type="entry name" value="CheR_N"/>
</dbReference>
<evidence type="ECO:0000313" key="14">
    <source>
        <dbReference type="Proteomes" id="UP000321926"/>
    </source>
</evidence>
<dbReference type="Pfam" id="PF02518">
    <property type="entry name" value="HATPase_c"/>
    <property type="match status" value="1"/>
</dbReference>
<feature type="active site" evidence="6">
    <location>
        <position position="150"/>
    </location>
</feature>
<dbReference type="Pfam" id="PF07730">
    <property type="entry name" value="HisKA_3"/>
    <property type="match status" value="1"/>
</dbReference>
<evidence type="ECO:0000259" key="9">
    <source>
        <dbReference type="PROSITE" id="PS50112"/>
    </source>
</evidence>
<keyword evidence="4" id="KW-0808">Transferase</keyword>
<dbReference type="Gene3D" id="3.40.50.150">
    <property type="entry name" value="Vaccinia Virus protein VP39"/>
    <property type="match status" value="1"/>
</dbReference>
<dbReference type="CDD" id="cd16917">
    <property type="entry name" value="HATPase_UhpB-NarQ-NarX-like"/>
    <property type="match status" value="1"/>
</dbReference>